<evidence type="ECO:0000313" key="3">
    <source>
        <dbReference type="EMBL" id="GAC56842.1"/>
    </source>
</evidence>
<comment type="caution">
    <text evidence="3">The sequence shown here is derived from an EMBL/GenBank/DDBJ whole genome shotgun (WGS) entry which is preliminary data.</text>
</comment>
<protein>
    <submittedName>
        <fullName evidence="3">Uncharacterized protein</fullName>
    </submittedName>
</protein>
<gene>
    <name evidence="3" type="ORF">GOHSU_14_00090</name>
</gene>
<dbReference type="EMBL" id="BANT01000014">
    <property type="protein sequence ID" value="GAC56842.1"/>
    <property type="molecule type" value="Genomic_DNA"/>
</dbReference>
<dbReference type="AlphaFoldDB" id="L7L9W2"/>
<reference evidence="3 4" key="1">
    <citation type="submission" date="2012-12" db="EMBL/GenBank/DDBJ databases">
        <title>Whole genome shotgun sequence of Gordonia hirsuta NBRC 16056.</title>
        <authorList>
            <person name="Isaki-Nakamura S."/>
            <person name="Hosoyama A."/>
            <person name="Tsuchikane K."/>
            <person name="Katsumata H."/>
            <person name="Baba S."/>
            <person name="Yamazaki S."/>
            <person name="Fujita N."/>
        </authorList>
    </citation>
    <scope>NUCLEOTIDE SEQUENCE [LARGE SCALE GENOMIC DNA]</scope>
    <source>
        <strain evidence="3 4">NBRC 16056</strain>
    </source>
</reference>
<feature type="transmembrane region" description="Helical" evidence="2">
    <location>
        <begin position="30"/>
        <end position="48"/>
    </location>
</feature>
<evidence type="ECO:0000313" key="4">
    <source>
        <dbReference type="Proteomes" id="UP000053405"/>
    </source>
</evidence>
<evidence type="ECO:0000256" key="1">
    <source>
        <dbReference type="SAM" id="MobiDB-lite"/>
    </source>
</evidence>
<feature type="compositionally biased region" description="Basic and acidic residues" evidence="1">
    <location>
        <begin position="62"/>
        <end position="80"/>
    </location>
</feature>
<feature type="region of interest" description="Disordered" evidence="1">
    <location>
        <begin position="1"/>
        <end position="20"/>
    </location>
</feature>
<dbReference type="STRING" id="1121927.GOHSU_14_00090"/>
<sequence length="80" mass="8600">MAGDRPVARRCSADGTEPGGAAECAGYRGAMAYLYLLIILVAVGFVVWKISQAPKNPPAPTSRRDAPRGPDDDPEFLRRL</sequence>
<keyword evidence="4" id="KW-1185">Reference proteome</keyword>
<evidence type="ECO:0000256" key="2">
    <source>
        <dbReference type="SAM" id="Phobius"/>
    </source>
</evidence>
<name>L7L9W2_9ACTN</name>
<accession>L7L9W2</accession>
<dbReference type="Proteomes" id="UP000053405">
    <property type="component" value="Unassembled WGS sequence"/>
</dbReference>
<proteinExistence type="predicted"/>
<keyword evidence="2" id="KW-0472">Membrane</keyword>
<keyword evidence="2" id="KW-0812">Transmembrane</keyword>
<feature type="region of interest" description="Disordered" evidence="1">
    <location>
        <begin position="52"/>
        <end position="80"/>
    </location>
</feature>
<keyword evidence="2" id="KW-1133">Transmembrane helix</keyword>
<organism evidence="3 4">
    <name type="scientific">Gordonia hirsuta DSM 44140 = NBRC 16056</name>
    <dbReference type="NCBI Taxonomy" id="1121927"/>
    <lineage>
        <taxon>Bacteria</taxon>
        <taxon>Bacillati</taxon>
        <taxon>Actinomycetota</taxon>
        <taxon>Actinomycetes</taxon>
        <taxon>Mycobacteriales</taxon>
        <taxon>Gordoniaceae</taxon>
        <taxon>Gordonia</taxon>
    </lineage>
</organism>